<name>A0AAW1BGK0_CROAD</name>
<protein>
    <submittedName>
        <fullName evidence="5">Peroxisomal bifunctional enzyme</fullName>
    </submittedName>
</protein>
<dbReference type="AlphaFoldDB" id="A0AAW1BGK0"/>
<keyword evidence="2" id="KW-0524">Neurogenesis</keyword>
<dbReference type="InterPro" id="IPR036291">
    <property type="entry name" value="NAD(P)-bd_dom_sf"/>
</dbReference>
<dbReference type="Proteomes" id="UP001474421">
    <property type="component" value="Unassembled WGS sequence"/>
</dbReference>
<evidence type="ECO:0000256" key="3">
    <source>
        <dbReference type="SAM" id="MobiDB-lite"/>
    </source>
</evidence>
<gene>
    <name evidence="5" type="ORF">NXF25_011746</name>
</gene>
<dbReference type="SUPFAM" id="SSF52096">
    <property type="entry name" value="ClpP/crotonase"/>
    <property type="match status" value="1"/>
</dbReference>
<dbReference type="GO" id="GO:0007399">
    <property type="term" value="P:nervous system development"/>
    <property type="evidence" value="ECO:0007669"/>
    <property type="project" value="UniProtKB-KW"/>
</dbReference>
<feature type="compositionally biased region" description="Acidic residues" evidence="3">
    <location>
        <begin position="593"/>
        <end position="619"/>
    </location>
</feature>
<comment type="caution">
    <text evidence="5">The sequence shown here is derived from an EMBL/GenBank/DDBJ whole genome shotgun (WGS) entry which is preliminary data.</text>
</comment>
<dbReference type="FunFam" id="3.90.226.10:FF:000052">
    <property type="entry name" value="Peroxisomal bifunctional enzyme"/>
    <property type="match status" value="1"/>
</dbReference>
<dbReference type="Gene3D" id="3.90.226.10">
    <property type="entry name" value="2-enoyl-CoA Hydratase, Chain A, domain 1"/>
    <property type="match status" value="1"/>
</dbReference>
<dbReference type="InterPro" id="IPR001753">
    <property type="entry name" value="Enoyl-CoA_hydra/iso"/>
</dbReference>
<feature type="region of interest" description="Disordered" evidence="3">
    <location>
        <begin position="593"/>
        <end position="622"/>
    </location>
</feature>
<dbReference type="InterPro" id="IPR006176">
    <property type="entry name" value="3-OHacyl-CoA_DH_NAD-bd"/>
</dbReference>
<evidence type="ECO:0000256" key="2">
    <source>
        <dbReference type="ARBA" id="ARBA00022902"/>
    </source>
</evidence>
<dbReference type="GO" id="GO:0070403">
    <property type="term" value="F:NAD+ binding"/>
    <property type="evidence" value="ECO:0007669"/>
    <property type="project" value="InterPro"/>
</dbReference>
<evidence type="ECO:0000313" key="5">
    <source>
        <dbReference type="EMBL" id="KAK9401032.1"/>
    </source>
</evidence>
<organism evidence="5 6">
    <name type="scientific">Crotalus adamanteus</name>
    <name type="common">Eastern diamondback rattlesnake</name>
    <dbReference type="NCBI Taxonomy" id="8729"/>
    <lineage>
        <taxon>Eukaryota</taxon>
        <taxon>Metazoa</taxon>
        <taxon>Chordata</taxon>
        <taxon>Craniata</taxon>
        <taxon>Vertebrata</taxon>
        <taxon>Euteleostomi</taxon>
        <taxon>Lepidosauria</taxon>
        <taxon>Squamata</taxon>
        <taxon>Bifurcata</taxon>
        <taxon>Unidentata</taxon>
        <taxon>Episquamata</taxon>
        <taxon>Toxicofera</taxon>
        <taxon>Serpentes</taxon>
        <taxon>Colubroidea</taxon>
        <taxon>Viperidae</taxon>
        <taxon>Crotalinae</taxon>
        <taxon>Crotalus</taxon>
    </lineage>
</organism>
<evidence type="ECO:0000259" key="4">
    <source>
        <dbReference type="Pfam" id="PF02737"/>
    </source>
</evidence>
<dbReference type="PANTHER" id="PTHR31785">
    <property type="entry name" value="UPF0524 PROTEIN C3ORF70"/>
    <property type="match status" value="1"/>
</dbReference>
<evidence type="ECO:0000313" key="6">
    <source>
        <dbReference type="Proteomes" id="UP001474421"/>
    </source>
</evidence>
<dbReference type="CDD" id="cd06558">
    <property type="entry name" value="crotonase-like"/>
    <property type="match status" value="1"/>
</dbReference>
<feature type="non-terminal residue" evidence="5">
    <location>
        <position position="1"/>
    </location>
</feature>
<dbReference type="Pfam" id="PF15823">
    <property type="entry name" value="UPF0524"/>
    <property type="match status" value="1"/>
</dbReference>
<dbReference type="InterPro" id="IPR029045">
    <property type="entry name" value="ClpP/crotonase-like_dom_sf"/>
</dbReference>
<dbReference type="Pfam" id="PF00378">
    <property type="entry name" value="ECH_1"/>
    <property type="match status" value="1"/>
</dbReference>
<dbReference type="Pfam" id="PF02737">
    <property type="entry name" value="3HCDH_N"/>
    <property type="match status" value="1"/>
</dbReference>
<keyword evidence="6" id="KW-1185">Reference proteome</keyword>
<accession>A0AAW1BGK0</accession>
<dbReference type="GO" id="GO:0006631">
    <property type="term" value="P:fatty acid metabolic process"/>
    <property type="evidence" value="ECO:0007669"/>
    <property type="project" value="InterPro"/>
</dbReference>
<dbReference type="SUPFAM" id="SSF51735">
    <property type="entry name" value="NAD(P)-binding Rossmann-fold domains"/>
    <property type="match status" value="1"/>
</dbReference>
<dbReference type="Gene3D" id="3.40.50.720">
    <property type="entry name" value="NAD(P)-binding Rossmann-like Domain"/>
    <property type="match status" value="1"/>
</dbReference>
<dbReference type="EMBL" id="JAOTOJ010000005">
    <property type="protein sequence ID" value="KAK9401032.1"/>
    <property type="molecule type" value="Genomic_DNA"/>
</dbReference>
<comment type="similarity">
    <text evidence="1">Belongs to the UPF0524 family.</text>
</comment>
<sequence>SVTLRALKQEVNRANVDPTVKAVVICGANGKFSAGADIRGFSVSNPKDIRSIESVVAFIEKSEKPFVAAIEDIAFGGGLELALGCHYRIANMKAQVGLPEVTIGLLPAAGGTQRLPRLIGVPAALDMIITGKHVPATEALKLGILDEIVEENTVEAAIKLAQRVSGQPLGPRRLSLKQTPKLPNMEAFLYDARVKVKKQAAGCLSPEMCFRAVEASVYLPFAEGICKEQEFFLLLLTSGQAKALQYAFFAQRITEKWMLPNGASWKTASPQPIRKTAVIGLGTMGQGIVVSLVKAKIPVVALEKDKKHLEIGRKAIKASGGGGLGLRRSWAAGQGASRRGRASPWRRFPWQEALLPDPLRFVCAQAGVTREGGGGGGGGGGGSNNTMSGVGAAASVAAASIPVGKSEKLDEAQALARSCAGRPDFQPCDGLSLCATHSHGRCFRLHWCCHLGWCHCKYVYQPMTPVEQLPSTEIPVRPRGTINTIQIAVSLTEHFLKFAPVFQAPLPPDSPRFCTISDLFIDNYRVKCINGKMCYVQRQPPALSYKMKPQEVPTRNALILRENNTPKIDHCSSPSSSEDSGINAVGAHYVESCDEDTEEGAELSSEEDYSPDSSWEPDECPLLSPSQCELEVIETIETTV</sequence>
<reference evidence="5 6" key="1">
    <citation type="journal article" date="2024" name="Proc. Natl. Acad. Sci. U.S.A.">
        <title>The genetic regulatory architecture and epigenomic basis for age-related changes in rattlesnake venom.</title>
        <authorList>
            <person name="Hogan M.P."/>
            <person name="Holding M.L."/>
            <person name="Nystrom G.S."/>
            <person name="Colston T.J."/>
            <person name="Bartlett D.A."/>
            <person name="Mason A.J."/>
            <person name="Ellsworth S.A."/>
            <person name="Rautsaw R.M."/>
            <person name="Lawrence K.C."/>
            <person name="Strickland J.L."/>
            <person name="He B."/>
            <person name="Fraser P."/>
            <person name="Margres M.J."/>
            <person name="Gilbert D.M."/>
            <person name="Gibbs H.L."/>
            <person name="Parkinson C.L."/>
            <person name="Rokyta D.R."/>
        </authorList>
    </citation>
    <scope>NUCLEOTIDE SEQUENCE [LARGE SCALE GENOMIC DNA]</scope>
    <source>
        <strain evidence="5">DRR0105</strain>
    </source>
</reference>
<proteinExistence type="inferred from homology"/>
<evidence type="ECO:0000256" key="1">
    <source>
        <dbReference type="ARBA" id="ARBA00010215"/>
    </source>
</evidence>
<feature type="domain" description="3-hydroxyacyl-CoA dehydrogenase NAD binding" evidence="4">
    <location>
        <begin position="276"/>
        <end position="318"/>
    </location>
</feature>
<dbReference type="PANTHER" id="PTHR31785:SF2">
    <property type="entry name" value="UPF0524 PROTEIN C3ORF70"/>
    <property type="match status" value="1"/>
</dbReference>
<dbReference type="InterPro" id="IPR029670">
    <property type="entry name" value="UPF0524_fam"/>
</dbReference>